<dbReference type="EMBL" id="JBHSMQ010000001">
    <property type="protein sequence ID" value="MFC5453888.1"/>
    <property type="molecule type" value="Genomic_DNA"/>
</dbReference>
<dbReference type="Pfam" id="PF00708">
    <property type="entry name" value="Acylphosphatase"/>
    <property type="match status" value="1"/>
</dbReference>
<protein>
    <recommendedName>
        <fullName evidence="2 4">acylphosphatase</fullName>
        <ecNumber evidence="2 4">3.6.1.7</ecNumber>
    </recommendedName>
</protein>
<proteinExistence type="inferred from homology"/>
<evidence type="ECO:0000256" key="1">
    <source>
        <dbReference type="ARBA" id="ARBA00005614"/>
    </source>
</evidence>
<dbReference type="PROSITE" id="PS51160">
    <property type="entry name" value="ACYLPHOSPHATASE_3"/>
    <property type="match status" value="1"/>
</dbReference>
<dbReference type="PANTHER" id="PTHR47268">
    <property type="entry name" value="ACYLPHOSPHATASE"/>
    <property type="match status" value="1"/>
</dbReference>
<keyword evidence="8" id="KW-1185">Reference proteome</keyword>
<dbReference type="InterPro" id="IPR036046">
    <property type="entry name" value="Acylphosphatase-like_dom_sf"/>
</dbReference>
<feature type="active site" evidence="4">
    <location>
        <position position="19"/>
    </location>
</feature>
<accession>A0ABW0KK95</accession>
<sequence>MMTAKNVFYSGRVQGVGFRYSTKRIASGFDVTGWVKNLPDGRVEMLAQSFEADELDAFLEDIQQSSLGSHIKEREVNAVAAQPNLRGFSILRD</sequence>
<evidence type="ECO:0000313" key="7">
    <source>
        <dbReference type="EMBL" id="MFC5453888.1"/>
    </source>
</evidence>
<dbReference type="PANTHER" id="PTHR47268:SF4">
    <property type="entry name" value="ACYLPHOSPHATASE"/>
    <property type="match status" value="1"/>
</dbReference>
<feature type="active site" evidence="4">
    <location>
        <position position="37"/>
    </location>
</feature>
<feature type="domain" description="Acylphosphatase-like" evidence="6">
    <location>
        <begin position="4"/>
        <end position="92"/>
    </location>
</feature>
<dbReference type="EC" id="3.6.1.7" evidence="2 4"/>
<comment type="caution">
    <text evidence="7">The sequence shown here is derived from an EMBL/GenBank/DDBJ whole genome shotgun (WGS) entry which is preliminary data.</text>
</comment>
<evidence type="ECO:0000256" key="3">
    <source>
        <dbReference type="ARBA" id="ARBA00047645"/>
    </source>
</evidence>
<dbReference type="InterPro" id="IPR020456">
    <property type="entry name" value="Acylphosphatase"/>
</dbReference>
<evidence type="ECO:0000256" key="5">
    <source>
        <dbReference type="RuleBase" id="RU004168"/>
    </source>
</evidence>
<comment type="similarity">
    <text evidence="1 5">Belongs to the acylphosphatase family.</text>
</comment>
<gene>
    <name evidence="7" type="ORF">ACFQDI_03385</name>
</gene>
<reference evidence="8" key="1">
    <citation type="journal article" date="2019" name="Int. J. Syst. Evol. Microbiol.">
        <title>The Global Catalogue of Microorganisms (GCM) 10K type strain sequencing project: providing services to taxonomists for standard genome sequencing and annotation.</title>
        <authorList>
            <consortium name="The Broad Institute Genomics Platform"/>
            <consortium name="The Broad Institute Genome Sequencing Center for Infectious Disease"/>
            <person name="Wu L."/>
            <person name="Ma J."/>
        </authorList>
    </citation>
    <scope>NUCLEOTIDE SEQUENCE [LARGE SCALE GENOMIC DNA]</scope>
    <source>
        <strain evidence="8">CGMCC 4.1469</strain>
    </source>
</reference>
<name>A0ABW0KK95_9BACT</name>
<comment type="catalytic activity">
    <reaction evidence="3 4">
        <text>an acyl phosphate + H2O = a carboxylate + phosphate + H(+)</text>
        <dbReference type="Rhea" id="RHEA:14965"/>
        <dbReference type="ChEBI" id="CHEBI:15377"/>
        <dbReference type="ChEBI" id="CHEBI:15378"/>
        <dbReference type="ChEBI" id="CHEBI:29067"/>
        <dbReference type="ChEBI" id="CHEBI:43474"/>
        <dbReference type="ChEBI" id="CHEBI:59918"/>
        <dbReference type="EC" id="3.6.1.7"/>
    </reaction>
</comment>
<evidence type="ECO:0000259" key="6">
    <source>
        <dbReference type="PROSITE" id="PS51160"/>
    </source>
</evidence>
<evidence type="ECO:0000256" key="2">
    <source>
        <dbReference type="ARBA" id="ARBA00012150"/>
    </source>
</evidence>
<dbReference type="Gene3D" id="3.30.70.100">
    <property type="match status" value="1"/>
</dbReference>
<evidence type="ECO:0000313" key="8">
    <source>
        <dbReference type="Proteomes" id="UP001596052"/>
    </source>
</evidence>
<keyword evidence="4" id="KW-0378">Hydrolase</keyword>
<evidence type="ECO:0000256" key="4">
    <source>
        <dbReference type="PROSITE-ProRule" id="PRU00520"/>
    </source>
</evidence>
<dbReference type="InterPro" id="IPR001792">
    <property type="entry name" value="Acylphosphatase-like_dom"/>
</dbReference>
<dbReference type="RefSeq" id="WP_377163405.1">
    <property type="nucleotide sequence ID" value="NZ_JBHSMQ010000001.1"/>
</dbReference>
<dbReference type="Proteomes" id="UP001596052">
    <property type="component" value="Unassembled WGS sequence"/>
</dbReference>
<organism evidence="7 8">
    <name type="scientific">Prosthecobacter fluviatilis</name>
    <dbReference type="NCBI Taxonomy" id="445931"/>
    <lineage>
        <taxon>Bacteria</taxon>
        <taxon>Pseudomonadati</taxon>
        <taxon>Verrucomicrobiota</taxon>
        <taxon>Verrucomicrobiia</taxon>
        <taxon>Verrucomicrobiales</taxon>
        <taxon>Verrucomicrobiaceae</taxon>
        <taxon>Prosthecobacter</taxon>
    </lineage>
</organism>
<dbReference type="SUPFAM" id="SSF54975">
    <property type="entry name" value="Acylphosphatase/BLUF domain-like"/>
    <property type="match status" value="1"/>
</dbReference>